<evidence type="ECO:0000313" key="2">
    <source>
        <dbReference type="Proteomes" id="UP001281147"/>
    </source>
</evidence>
<name>A0ACC3NW71_9PEZI</name>
<accession>A0ACC3NW71</accession>
<evidence type="ECO:0000313" key="1">
    <source>
        <dbReference type="EMBL" id="KAK3724007.1"/>
    </source>
</evidence>
<keyword evidence="2" id="KW-1185">Reference proteome</keyword>
<sequence length="174" mass="20196">MPTLTNLPAELRNRIYTYALAEGRTYNMKAVSPPLCRTSTSIRKDTIPIWRHHNTFVWYVKDYWFKYLLAPDSSDPDIGLRHMKHVEVILHFPDLLETDLGFLYDRFTDGLLMEIINCDYTLSHCNVEKQDSTFRLNDVRRVRDALLDDMGGLGGDDRIAPMELNEEVIVCDAI</sequence>
<gene>
    <name evidence="1" type="ORF">LTR37_001491</name>
</gene>
<comment type="caution">
    <text evidence="1">The sequence shown here is derived from an EMBL/GenBank/DDBJ whole genome shotgun (WGS) entry which is preliminary data.</text>
</comment>
<reference evidence="1" key="1">
    <citation type="submission" date="2023-07" db="EMBL/GenBank/DDBJ databases">
        <title>Black Yeasts Isolated from many extreme environments.</title>
        <authorList>
            <person name="Coleine C."/>
            <person name="Stajich J.E."/>
            <person name="Selbmann L."/>
        </authorList>
    </citation>
    <scope>NUCLEOTIDE SEQUENCE</scope>
    <source>
        <strain evidence="1">CCFEE 5714</strain>
    </source>
</reference>
<dbReference type="EMBL" id="JAUTXU010000007">
    <property type="protein sequence ID" value="KAK3724007.1"/>
    <property type="molecule type" value="Genomic_DNA"/>
</dbReference>
<dbReference type="Proteomes" id="UP001281147">
    <property type="component" value="Unassembled WGS sequence"/>
</dbReference>
<organism evidence="1 2">
    <name type="scientific">Vermiconidia calcicola</name>
    <dbReference type="NCBI Taxonomy" id="1690605"/>
    <lineage>
        <taxon>Eukaryota</taxon>
        <taxon>Fungi</taxon>
        <taxon>Dikarya</taxon>
        <taxon>Ascomycota</taxon>
        <taxon>Pezizomycotina</taxon>
        <taxon>Dothideomycetes</taxon>
        <taxon>Dothideomycetidae</taxon>
        <taxon>Mycosphaerellales</taxon>
        <taxon>Extremaceae</taxon>
        <taxon>Vermiconidia</taxon>
    </lineage>
</organism>
<protein>
    <submittedName>
        <fullName evidence="1">Uncharacterized protein</fullName>
    </submittedName>
</protein>
<proteinExistence type="predicted"/>